<keyword evidence="7 8" id="KW-0472">Membrane</keyword>
<dbReference type="PANTHER" id="PTHR43486:SF1">
    <property type="entry name" value="LIPID II FLIPPASE MURJ-RELATED"/>
    <property type="match status" value="1"/>
</dbReference>
<dbReference type="Proteomes" id="UP000001514">
    <property type="component" value="Unassembled WGS sequence"/>
</dbReference>
<keyword evidence="10" id="KW-1185">Reference proteome</keyword>
<dbReference type="AlphaFoldDB" id="D8QVS5"/>
<evidence type="ECO:0000256" key="2">
    <source>
        <dbReference type="ARBA" id="ARBA00022475"/>
    </source>
</evidence>
<dbReference type="EMBL" id="GL377567">
    <property type="protein sequence ID" value="EFJ36508.1"/>
    <property type="molecule type" value="Genomic_DNA"/>
</dbReference>
<dbReference type="KEGG" id="smo:SELMODRAFT_404578"/>
<dbReference type="OrthoDB" id="2018828at2759"/>
<dbReference type="InterPro" id="IPR004268">
    <property type="entry name" value="MurJ"/>
</dbReference>
<evidence type="ECO:0000256" key="8">
    <source>
        <dbReference type="SAM" id="Phobius"/>
    </source>
</evidence>
<keyword evidence="2" id="KW-1003">Cell membrane</keyword>
<keyword evidence="3 8" id="KW-0812">Transmembrane</keyword>
<keyword evidence="5" id="KW-0573">Peptidoglycan synthesis</keyword>
<dbReference type="GO" id="GO:0005886">
    <property type="term" value="C:plasma membrane"/>
    <property type="evidence" value="ECO:0007669"/>
    <property type="project" value="UniProtKB-SubCell"/>
</dbReference>
<keyword evidence="6 8" id="KW-1133">Transmembrane helix</keyword>
<feature type="transmembrane region" description="Helical" evidence="8">
    <location>
        <begin position="42"/>
        <end position="60"/>
    </location>
</feature>
<evidence type="ECO:0000256" key="4">
    <source>
        <dbReference type="ARBA" id="ARBA00022960"/>
    </source>
</evidence>
<feature type="transmembrane region" description="Helical" evidence="8">
    <location>
        <begin position="107"/>
        <end position="129"/>
    </location>
</feature>
<reference evidence="9 10" key="1">
    <citation type="journal article" date="2011" name="Science">
        <title>The Selaginella genome identifies genetic changes associated with the evolution of vascular plants.</title>
        <authorList>
            <person name="Banks J.A."/>
            <person name="Nishiyama T."/>
            <person name="Hasebe M."/>
            <person name="Bowman J.L."/>
            <person name="Gribskov M."/>
            <person name="dePamphilis C."/>
            <person name="Albert V.A."/>
            <person name="Aono N."/>
            <person name="Aoyama T."/>
            <person name="Ambrose B.A."/>
            <person name="Ashton N.W."/>
            <person name="Axtell M.J."/>
            <person name="Barker E."/>
            <person name="Barker M.S."/>
            <person name="Bennetzen J.L."/>
            <person name="Bonawitz N.D."/>
            <person name="Chapple C."/>
            <person name="Cheng C."/>
            <person name="Correa L.G."/>
            <person name="Dacre M."/>
            <person name="DeBarry J."/>
            <person name="Dreyer I."/>
            <person name="Elias M."/>
            <person name="Engstrom E.M."/>
            <person name="Estelle M."/>
            <person name="Feng L."/>
            <person name="Finet C."/>
            <person name="Floyd S.K."/>
            <person name="Frommer W.B."/>
            <person name="Fujita T."/>
            <person name="Gramzow L."/>
            <person name="Gutensohn M."/>
            <person name="Harholt J."/>
            <person name="Hattori M."/>
            <person name="Heyl A."/>
            <person name="Hirai T."/>
            <person name="Hiwatashi Y."/>
            <person name="Ishikawa M."/>
            <person name="Iwata M."/>
            <person name="Karol K.G."/>
            <person name="Koehler B."/>
            <person name="Kolukisaoglu U."/>
            <person name="Kubo M."/>
            <person name="Kurata T."/>
            <person name="Lalonde S."/>
            <person name="Li K."/>
            <person name="Li Y."/>
            <person name="Litt A."/>
            <person name="Lyons E."/>
            <person name="Manning G."/>
            <person name="Maruyama T."/>
            <person name="Michael T.P."/>
            <person name="Mikami K."/>
            <person name="Miyazaki S."/>
            <person name="Morinaga S."/>
            <person name="Murata T."/>
            <person name="Mueller-Roeber B."/>
            <person name="Nelson D.R."/>
            <person name="Obara M."/>
            <person name="Oguri Y."/>
            <person name="Olmstead R.G."/>
            <person name="Onodera N."/>
            <person name="Petersen B.L."/>
            <person name="Pils B."/>
            <person name="Prigge M."/>
            <person name="Rensing S.A."/>
            <person name="Riano-Pachon D.M."/>
            <person name="Roberts A.W."/>
            <person name="Sato Y."/>
            <person name="Scheller H.V."/>
            <person name="Schulz B."/>
            <person name="Schulz C."/>
            <person name="Shakirov E.V."/>
            <person name="Shibagaki N."/>
            <person name="Shinohara N."/>
            <person name="Shippen D.E."/>
            <person name="Soerensen I."/>
            <person name="Sotooka R."/>
            <person name="Sugimoto N."/>
            <person name="Sugita M."/>
            <person name="Sumikawa N."/>
            <person name="Tanurdzic M."/>
            <person name="Theissen G."/>
            <person name="Ulvskov P."/>
            <person name="Wakazuki S."/>
            <person name="Weng J.K."/>
            <person name="Willats W.W."/>
            <person name="Wipf D."/>
            <person name="Wolf P.G."/>
            <person name="Yang L."/>
            <person name="Zimmer A.D."/>
            <person name="Zhu Q."/>
            <person name="Mitros T."/>
            <person name="Hellsten U."/>
            <person name="Loque D."/>
            <person name="Otillar R."/>
            <person name="Salamov A."/>
            <person name="Schmutz J."/>
            <person name="Shapiro H."/>
            <person name="Lindquist E."/>
            <person name="Lucas S."/>
            <person name="Rokhsar D."/>
            <person name="Grigoriev I.V."/>
        </authorList>
    </citation>
    <scope>NUCLEOTIDE SEQUENCE [LARGE SCALE GENOMIC DNA]</scope>
</reference>
<feature type="transmembrane region" description="Helical" evidence="8">
    <location>
        <begin position="66"/>
        <end position="86"/>
    </location>
</feature>
<dbReference type="GO" id="GO:0008360">
    <property type="term" value="P:regulation of cell shape"/>
    <property type="evidence" value="ECO:0007669"/>
    <property type="project" value="UniProtKB-KW"/>
</dbReference>
<dbReference type="Pfam" id="PF03023">
    <property type="entry name" value="MurJ"/>
    <property type="match status" value="1"/>
</dbReference>
<dbReference type="InParanoid" id="D8QVS5"/>
<organism evidence="10">
    <name type="scientific">Selaginella moellendorffii</name>
    <name type="common">Spikemoss</name>
    <dbReference type="NCBI Taxonomy" id="88036"/>
    <lineage>
        <taxon>Eukaryota</taxon>
        <taxon>Viridiplantae</taxon>
        <taxon>Streptophyta</taxon>
        <taxon>Embryophyta</taxon>
        <taxon>Tracheophyta</taxon>
        <taxon>Lycopodiopsida</taxon>
        <taxon>Selaginellales</taxon>
        <taxon>Selaginellaceae</taxon>
        <taxon>Selaginella</taxon>
    </lineage>
</organism>
<evidence type="ECO:0000256" key="1">
    <source>
        <dbReference type="ARBA" id="ARBA00004651"/>
    </source>
</evidence>
<keyword evidence="4" id="KW-0133">Cell shape</keyword>
<evidence type="ECO:0000313" key="10">
    <source>
        <dbReference type="Proteomes" id="UP000001514"/>
    </source>
</evidence>
<evidence type="ECO:0000256" key="5">
    <source>
        <dbReference type="ARBA" id="ARBA00022984"/>
    </source>
</evidence>
<protein>
    <submittedName>
        <fullName evidence="9">Uncharacterized protein</fullName>
    </submittedName>
</protein>
<accession>D8QVS5</accession>
<evidence type="ECO:0000256" key="7">
    <source>
        <dbReference type="ARBA" id="ARBA00023136"/>
    </source>
</evidence>
<evidence type="ECO:0000313" key="9">
    <source>
        <dbReference type="EMBL" id="EFJ36508.1"/>
    </source>
</evidence>
<comment type="subcellular location">
    <subcellularLocation>
        <location evidence="1">Cell membrane</location>
        <topology evidence="1">Multi-pass membrane protein</topology>
    </subcellularLocation>
</comment>
<dbReference type="STRING" id="88036.D8QVS5"/>
<name>D8QVS5_SELML</name>
<dbReference type="PANTHER" id="PTHR43486">
    <property type="entry name" value="LIPID II FLIPPASE MURJ-RELATED"/>
    <property type="match status" value="1"/>
</dbReference>
<proteinExistence type="predicted"/>
<dbReference type="HOGENOM" id="CLU_1761918_0_0_1"/>
<evidence type="ECO:0000256" key="3">
    <source>
        <dbReference type="ARBA" id="ARBA00022692"/>
    </source>
</evidence>
<sequence>MLETKTLARIRATSLFELNDNDSKVIGSATALSKVLGLVRELVLAAVFGVGPVVDAFRYASIVPGFFLIILGGINGPIHIAMVSALSKIAEEDRKRELIGRTSHAMFVISLGLGILMYTLAAFLIDAIAPGLLLKTSGGLITRRLYFR</sequence>
<evidence type="ECO:0000256" key="6">
    <source>
        <dbReference type="ARBA" id="ARBA00022989"/>
    </source>
</evidence>
<dbReference type="Gramene" id="EFJ36508">
    <property type="protein sequence ID" value="EFJ36508"/>
    <property type="gene ID" value="SELMODRAFT_404578"/>
</dbReference>
<gene>
    <name evidence="9" type="ORF">SELMODRAFT_404578</name>
</gene>